<dbReference type="OrthoDB" id="3348095at2759"/>
<dbReference type="InParanoid" id="A0A165F937"/>
<keyword evidence="1" id="KW-0472">Membrane</keyword>
<dbReference type="Gene3D" id="3.40.50.300">
    <property type="entry name" value="P-loop containing nucleotide triphosphate hydrolases"/>
    <property type="match status" value="1"/>
</dbReference>
<evidence type="ECO:0000313" key="3">
    <source>
        <dbReference type="Proteomes" id="UP000077266"/>
    </source>
</evidence>
<keyword evidence="3" id="KW-1185">Reference proteome</keyword>
<sequence>MTDSKPGLQVIGLGLGRTGTGSVKLALEKLGYKVLHSTFISPAVGAMNELTYAEVSEHPKDLQHFSTKWPEVYAKIDNGTITRADWDALFKDYTATQDYPTCMFPNELLAAYPDAKFVLTVREPQKWFDSTVNTIAKTGEWPWWQLSWLLRPQTRGIKRISGRIWKTFFHGRLRQDGVAVYEAHIDECQRVIPASQLLVFSVKDGWEPLCNFLGKDVPEGEFPHEHEGGDMGASIDSYHRQLLKEFTGYVFGSVGAIGFIATLVIHRRTISTLIRGLRS</sequence>
<name>A0A165F937_EXIGL</name>
<dbReference type="AlphaFoldDB" id="A0A165F937"/>
<evidence type="ECO:0008006" key="4">
    <source>
        <dbReference type="Google" id="ProtNLM"/>
    </source>
</evidence>
<dbReference type="PANTHER" id="PTHR36978">
    <property type="entry name" value="P-LOOP CONTAINING NUCLEOTIDE TRIPHOSPHATE HYDROLASE"/>
    <property type="match status" value="1"/>
</dbReference>
<feature type="transmembrane region" description="Helical" evidence="1">
    <location>
        <begin position="246"/>
        <end position="265"/>
    </location>
</feature>
<evidence type="ECO:0000256" key="1">
    <source>
        <dbReference type="SAM" id="Phobius"/>
    </source>
</evidence>
<organism evidence="2 3">
    <name type="scientific">Exidia glandulosa HHB12029</name>
    <dbReference type="NCBI Taxonomy" id="1314781"/>
    <lineage>
        <taxon>Eukaryota</taxon>
        <taxon>Fungi</taxon>
        <taxon>Dikarya</taxon>
        <taxon>Basidiomycota</taxon>
        <taxon>Agaricomycotina</taxon>
        <taxon>Agaricomycetes</taxon>
        <taxon>Auriculariales</taxon>
        <taxon>Exidiaceae</taxon>
        <taxon>Exidia</taxon>
    </lineage>
</organism>
<dbReference type="EMBL" id="KV426096">
    <property type="protein sequence ID" value="KZV88607.1"/>
    <property type="molecule type" value="Genomic_DNA"/>
</dbReference>
<dbReference type="PANTHER" id="PTHR36978:SF4">
    <property type="entry name" value="P-LOOP CONTAINING NUCLEOSIDE TRIPHOSPHATE HYDROLASE PROTEIN"/>
    <property type="match status" value="1"/>
</dbReference>
<proteinExistence type="predicted"/>
<dbReference type="STRING" id="1314781.A0A165F937"/>
<dbReference type="InterPro" id="IPR040632">
    <property type="entry name" value="Sulfotransfer_4"/>
</dbReference>
<dbReference type="Pfam" id="PF17784">
    <property type="entry name" value="Sulfotransfer_4"/>
    <property type="match status" value="1"/>
</dbReference>
<keyword evidence="1" id="KW-0812">Transmembrane</keyword>
<gene>
    <name evidence="2" type="ORF">EXIGLDRAFT_751627</name>
</gene>
<reference evidence="2 3" key="1">
    <citation type="journal article" date="2016" name="Mol. Biol. Evol.">
        <title>Comparative Genomics of Early-Diverging Mushroom-Forming Fungi Provides Insights into the Origins of Lignocellulose Decay Capabilities.</title>
        <authorList>
            <person name="Nagy L.G."/>
            <person name="Riley R."/>
            <person name="Tritt A."/>
            <person name="Adam C."/>
            <person name="Daum C."/>
            <person name="Floudas D."/>
            <person name="Sun H."/>
            <person name="Yadav J.S."/>
            <person name="Pangilinan J."/>
            <person name="Larsson K.H."/>
            <person name="Matsuura K."/>
            <person name="Barry K."/>
            <person name="Labutti K."/>
            <person name="Kuo R."/>
            <person name="Ohm R.A."/>
            <person name="Bhattacharya S.S."/>
            <person name="Shirouzu T."/>
            <person name="Yoshinaga Y."/>
            <person name="Martin F.M."/>
            <person name="Grigoriev I.V."/>
            <person name="Hibbett D.S."/>
        </authorList>
    </citation>
    <scope>NUCLEOTIDE SEQUENCE [LARGE SCALE GENOMIC DNA]</scope>
    <source>
        <strain evidence="2 3">HHB12029</strain>
    </source>
</reference>
<accession>A0A165F937</accession>
<protein>
    <recommendedName>
        <fullName evidence="4">NAD dependent epimerase/dehydratase</fullName>
    </recommendedName>
</protein>
<dbReference type="SUPFAM" id="SSF52540">
    <property type="entry name" value="P-loop containing nucleoside triphosphate hydrolases"/>
    <property type="match status" value="1"/>
</dbReference>
<dbReference type="Proteomes" id="UP000077266">
    <property type="component" value="Unassembled WGS sequence"/>
</dbReference>
<dbReference type="InterPro" id="IPR027417">
    <property type="entry name" value="P-loop_NTPase"/>
</dbReference>
<evidence type="ECO:0000313" key="2">
    <source>
        <dbReference type="EMBL" id="KZV88607.1"/>
    </source>
</evidence>
<keyword evidence="1" id="KW-1133">Transmembrane helix</keyword>